<feature type="domain" description="VWFD" evidence="4">
    <location>
        <begin position="1788"/>
        <end position="1965"/>
    </location>
</feature>
<evidence type="ECO:0000256" key="3">
    <source>
        <dbReference type="SAM" id="SignalP"/>
    </source>
</evidence>
<dbReference type="Pfam" id="PF17517">
    <property type="entry name" value="IgGFc_binding"/>
    <property type="match status" value="1"/>
</dbReference>
<dbReference type="Pfam" id="PF00094">
    <property type="entry name" value="VWD"/>
    <property type="match status" value="8"/>
</dbReference>
<dbReference type="InterPro" id="IPR014853">
    <property type="entry name" value="VWF/SSPO/ZAN-like_Cys-rich_dom"/>
</dbReference>
<evidence type="ECO:0000256" key="1">
    <source>
        <dbReference type="ARBA" id="ARBA00023157"/>
    </source>
</evidence>
<dbReference type="InterPro" id="IPR025615">
    <property type="entry name" value="TILa_dom"/>
</dbReference>
<feature type="domain" description="VWFD" evidence="4">
    <location>
        <begin position="2178"/>
        <end position="2346"/>
    </location>
</feature>
<feature type="domain" description="VWFD" evidence="4">
    <location>
        <begin position="445"/>
        <end position="620"/>
    </location>
</feature>
<gene>
    <name evidence="5" type="ORF">KUDE01_021164</name>
</gene>
<evidence type="ECO:0000259" key="4">
    <source>
        <dbReference type="PROSITE" id="PS51233"/>
    </source>
</evidence>
<accession>A0AAD9F7D9</accession>
<dbReference type="InterPro" id="IPR050780">
    <property type="entry name" value="Mucin_vWF_Thrombospondin_sf"/>
</dbReference>
<protein>
    <submittedName>
        <fullName evidence="5">Alpha-tectorin</fullName>
    </submittedName>
</protein>
<name>A0AAD9F7D9_DISEL</name>
<keyword evidence="3" id="KW-0732">Signal</keyword>
<evidence type="ECO:0000313" key="6">
    <source>
        <dbReference type="Proteomes" id="UP001228049"/>
    </source>
</evidence>
<feature type="domain" description="VWFD" evidence="4">
    <location>
        <begin position="2416"/>
        <end position="2608"/>
    </location>
</feature>
<dbReference type="SMART" id="SM00832">
    <property type="entry name" value="C8"/>
    <property type="match status" value="7"/>
</dbReference>
<dbReference type="InterPro" id="IPR035234">
    <property type="entry name" value="IgGFc-bd_N"/>
</dbReference>
<dbReference type="Pfam" id="PF01826">
    <property type="entry name" value="TIL"/>
    <property type="match status" value="4"/>
</dbReference>
<dbReference type="SUPFAM" id="SSF57567">
    <property type="entry name" value="Serine protease inhibitors"/>
    <property type="match status" value="5"/>
</dbReference>
<dbReference type="CDD" id="cd19941">
    <property type="entry name" value="TIL"/>
    <property type="match status" value="7"/>
</dbReference>
<keyword evidence="2" id="KW-0325">Glycoprotein</keyword>
<sequence>MQFLLLLQVCLLGLGLSVASPGRRFLIGLPPHNGPTGNVSHQVTITASGVRTSVTVKVLESSFVQRIYLSAHQSKRIHLPLSVGMTSDRSSSLLSVKSIWPVTVITSLCTRAGCDHSLLHDVYSWGTQYYPITPNFPNQTSVSQMVITSSDQATSVDIFLSGEVLYEGNMYQRGSVLKLYIGVLQSVYLQSNSSLSGSELNSQEAVGVVKPTFPQLPDNAEALYTDKDVGYYLSTLDRHLYSALCEKTATSLQISIQGFNISIVKEDKNHVRVNGQMRNLPLTVGNGSLNFYQSGSSVVLDTAFDLALRYDWKQHLQVEVGPELYGALCAASSMCEILTDYANICQRISARVRNWRTIAKCPMVCPLNSHYEICGSACPATCGNPEAHSSYYYPKENFWMGKHCQERCVCQSSSKRVVCSPSQCQDGEVCKVVNGVMGCHAEGPGLCIAKVDPHYTTFDGRNFDVYGNCTYLLTSLCPTWGDMEAFSVEIQNQIKDATNIVSFRHLKMVVAGYSIEMSNDPSNGVEVNGLLLRLPSVLSRGKVKLYMTGQTKFIETDFGVVVMYSSDILTIQMPRKFSGNLCGLCGNFNSNPEDDVMPDDDSDISQAVRHWKTSSDHECVDVPMKTSGCNSQEMAVYEGKGFCARLLDKEGVFKSCHKMVDPEGFHNNCVQDFCSSNQTSLCQILSSYVAVCQEMGAKVNEWRTSTFCGLSCPPNSEYSLCASQISDCVENRSPLAGKCKEGCFCKPGYFHSGGKCVPDPECGCIHNDIYYEIHENFYPDDHCQLHCVCVGHKRVCEDEESDLTVIIQQEQLHLRVHGVNVSLEMAQLGKVKIDGVLRSLPLLLDHMAILHSGLLSRIVVDTGVVVTYGASDLIHILIPASSKQMCGLCGKVSAVVTNDKRLPNYSFASDVSIFASSWSLSPPGTNCSKECDLCLECNSTMAAEYASANFCGMLLAPAGSFSECHSAVDPEPFFQNCVNDLCLSNGKEEFVCSSLRHYALACQEAGAETKPWRGAKCSLLCPENSHIIYVPVHALSPVSGNGCVKADKCGCFHLGHYYEIGEISWGEGCSEQCNCSAAADMCCEPASCPKGESCTLLNTWGCAKKDNNTNICEDGETCVSEPLQTQCWVLGGAHFYTFDGKVFEFLGNCTYTLVHVLNYTSENTTFWVGVEKDRTPNEASSLKAIHVKVAEDNVTIYRGEKGHAWMNGEKKLLPVTLQFGHVKIYRSGMFVVVDTSLGIQVKYDCSHVATILLSNTMEVYGMCGNNNGIEEDDLRTPQGEPVDATTFGWSWRVPDQEAQCTADCGNACPRCSAEQLLEKNVATRWISMHEYIWSPQNPFYQCREVVNYTKISAAVSMFDLCSSNDTRKTICPVLEAYVAACQNAGIKIGEWRNVTFCPISCPRNSHYTSCGSSCPATCEDPFRSRPCTLACVETCQCDPGFVLVADSCVPLSQCGCTHNGSHYRSNQTFWADEGCTELCVCDPNTHQTQCHLDSCGPNEYCSLQYGVRGCVPHALQTCMYSAHHIITFDQHNYDLHGSCQLLGMCAEKQGLSAIQIHAQTDGHLESALHLLVNVSGVLVELNSNNTKSIEVDGVKRNMPYRFSSTALAFSLGLHTYIYTEMGFELSLSIEGIVSISLSSKYANVTCGLCGNFNSDPADDLAVNGTQEPLIPEHFGKAWRSGQTPWCVEGCLGGSCPKCSSELLVRFSDPESCGKILEVNGPFRQCHGKVDPSSYYKRCVSDLCLHGGLQPALCHSLAEYAAVCLSHNATVSAWRSPGFCYPPCPTRTSYNISSASVHLCLGWQNKTVEMPLNMAENCLCEAGLTCLDKLDVEPIWIAAMGNYSEGRQLYLQVNKMQLRTSAAFPGKVEVNGVYENLPFSQSNITVHQRNGGITIKTPQSVELTSDLQNYILVKMPDIYYQTTCGLCGKYNDDPSDDLQLPNGTVTSDPHILGLSWKLFNADLPCSEECESSSDLNCGFIPNPRGPFSCHRLVCPQKYYSLCVAEGRRRALCDVLQDNATCNEAGGRVELWLNTTSCAYQCPQFSHYSNCTNICSSQCPEISLAVLCPRDCEEGCQCDTGHLYDGRACVPAEQCGCLQDGSRFKASESKLLQNCTVKCTCGPLVCEQYACPALHSCQVSDGIEGCHKNEQNPDSCEGKCDATEKCYLSNGVPVCESRQGLCWAWGGRHYQTFDGLIYDFEGTCTYLLAASKGAACGLTPFSVSKKDCSGIILHAYGFIIKLGSQKGSIHVNGQVTYIPVNILGGKIQLSHWEGKALLTTDFGLHLIFDGNSTVLVKLEPHYKGEVYGLCGNFNGQPQDEYPDSVTNKKSVDFAQAYQLFDGDQKCCNGCKQKVNHEKLLADSVFDDVWGPCEVLTDQTGPFAHCHSRVSPDSFYKSCVVDHVQNGRSEVSLEQAIYSYSLVCEATRKYYNDGVIVDVHCPPNTHYKTCGSACPPSCEFNATFYNKACFQGCFYDCGQICICGPATGEMHCRPAQCPRGMLVVRKDEPGKVMVDGQYKALPYSHLTGHVYAYRTPSSIIIHTDVGLQLIVYNTGMLRVNLPSSYGSSVSGLCGNANTDSHDDLMMPNEELAQNRLEFAHSWISPGSDACKSNCSSRLKHCPAEAQKLFEGSDFCGVLLNELGPFADCALVLSPKLYFHNCVTDSCSFDGHYSALCKSIASYADACQVAQLPVRQWRSDTFCGMSCPKNSHYELCGPRCPVVCLGLSSPANCSVGCEEGCQCDPGFVLSDGQCVPVSDCGCVHEGQYRPTGHFISEKSCQKCDCQRGVVTCSPMESCSVKDGLALTYGVCQVFAGFGYITFDGVILPHHGACTYVVSALSSKALHDYSLLLSFKDNKGIFTISKVVFDLPSLELSIDPESLWKIKVNREERRVPFDIGELKAYQDGNRLIIITPSGVGIDLSSTQYLRLTVPQVNDATASGLCGNFNGDKYDDLELRNGSLSESFAELLHSWAAPGQLCTDTCGRECHECRLSPHDTMVCDVLFINTTEFHSAGTLMWSANGIAVGTWRVNTPCALQCPDRSSSKECVDSSSNSCPAVLQPGSSATGCSEGCECDNGNVFDGEECVPYSQCGCVHHGVYIKMDEQVYNEDCTQRCWCHPLGGVICEEAGCSLGQQCALRNSFWGCHDRPEGCELRGSLQVSTLGGQQLSLDPLSSYSLMSLCDKASVHWFSLISYHGPCDGSSRLVTVFQILLHGTSFTIQEGTVKVNGRFMSLPHILPSGVSLSSGVNQDKSEANCVVSVETLMTCTHTLQSGHGFYLTFLA</sequence>
<dbReference type="SMART" id="SM00216">
    <property type="entry name" value="VWD"/>
    <property type="match status" value="7"/>
</dbReference>
<organism evidence="5 6">
    <name type="scientific">Dissostichus eleginoides</name>
    <name type="common">Patagonian toothfish</name>
    <name type="synonym">Dissostichus amissus</name>
    <dbReference type="NCBI Taxonomy" id="100907"/>
    <lineage>
        <taxon>Eukaryota</taxon>
        <taxon>Metazoa</taxon>
        <taxon>Chordata</taxon>
        <taxon>Craniata</taxon>
        <taxon>Vertebrata</taxon>
        <taxon>Euteleostomi</taxon>
        <taxon>Actinopterygii</taxon>
        <taxon>Neopterygii</taxon>
        <taxon>Teleostei</taxon>
        <taxon>Neoteleostei</taxon>
        <taxon>Acanthomorphata</taxon>
        <taxon>Eupercaria</taxon>
        <taxon>Perciformes</taxon>
        <taxon>Notothenioidei</taxon>
        <taxon>Nototheniidae</taxon>
        <taxon>Dissostichus</taxon>
    </lineage>
</organism>
<keyword evidence="6" id="KW-1185">Reference proteome</keyword>
<proteinExistence type="predicted"/>
<dbReference type="SUPFAM" id="SSF57603">
    <property type="entry name" value="FnI-like domain"/>
    <property type="match status" value="1"/>
</dbReference>
<dbReference type="Gene3D" id="2.10.25.10">
    <property type="entry name" value="Laminin"/>
    <property type="match status" value="4"/>
</dbReference>
<dbReference type="Proteomes" id="UP001228049">
    <property type="component" value="Unassembled WGS sequence"/>
</dbReference>
<feature type="domain" description="VWFD" evidence="4">
    <location>
        <begin position="1125"/>
        <end position="1301"/>
    </location>
</feature>
<feature type="signal peptide" evidence="3">
    <location>
        <begin position="1"/>
        <end position="19"/>
    </location>
</feature>
<feature type="domain" description="VWFD" evidence="4">
    <location>
        <begin position="2805"/>
        <end position="2977"/>
    </location>
</feature>
<reference evidence="5" key="1">
    <citation type="submission" date="2023-04" db="EMBL/GenBank/DDBJ databases">
        <title>Chromosome-level genome of Chaenocephalus aceratus.</title>
        <authorList>
            <person name="Park H."/>
        </authorList>
    </citation>
    <scope>NUCLEOTIDE SEQUENCE</scope>
    <source>
        <strain evidence="5">DE</strain>
        <tissue evidence="5">Muscle</tissue>
    </source>
</reference>
<feature type="chain" id="PRO_5042282442" evidence="3">
    <location>
        <begin position="20"/>
        <end position="3280"/>
    </location>
</feature>
<dbReference type="Pfam" id="PF12714">
    <property type="entry name" value="TILa"/>
    <property type="match status" value="2"/>
</dbReference>
<dbReference type="EMBL" id="JASDAP010000010">
    <property type="protein sequence ID" value="KAK1895713.1"/>
    <property type="molecule type" value="Genomic_DNA"/>
</dbReference>
<evidence type="ECO:0000313" key="5">
    <source>
        <dbReference type="EMBL" id="KAK1895713.1"/>
    </source>
</evidence>
<keyword evidence="1" id="KW-1015">Disulfide bond</keyword>
<dbReference type="FunFam" id="2.10.25.10:FF:000055">
    <property type="entry name" value="alpha-tectorin isoform X1"/>
    <property type="match status" value="3"/>
</dbReference>
<feature type="non-terminal residue" evidence="5">
    <location>
        <position position="1"/>
    </location>
</feature>
<dbReference type="Pfam" id="PF08742">
    <property type="entry name" value="C8"/>
    <property type="match status" value="6"/>
</dbReference>
<feature type="domain" description="VWFD" evidence="4">
    <location>
        <begin position="1515"/>
        <end position="1687"/>
    </location>
</feature>
<dbReference type="InterPro" id="IPR001846">
    <property type="entry name" value="VWF_type-D"/>
</dbReference>
<dbReference type="InterPro" id="IPR002919">
    <property type="entry name" value="TIL_dom"/>
</dbReference>
<feature type="domain" description="VWFD" evidence="4">
    <location>
        <begin position="760"/>
        <end position="928"/>
    </location>
</feature>
<dbReference type="PANTHER" id="PTHR11339:SF373">
    <property type="entry name" value="VWFD DOMAIN-CONTAINING PROTEIN"/>
    <property type="match status" value="1"/>
</dbReference>
<dbReference type="PANTHER" id="PTHR11339">
    <property type="entry name" value="EXTRACELLULAR MATRIX GLYCOPROTEIN RELATED"/>
    <property type="match status" value="1"/>
</dbReference>
<dbReference type="PROSITE" id="PS51233">
    <property type="entry name" value="VWFD"/>
    <property type="match status" value="8"/>
</dbReference>
<comment type="caution">
    <text evidence="5">The sequence shown here is derived from an EMBL/GenBank/DDBJ whole genome shotgun (WGS) entry which is preliminary data.</text>
</comment>
<evidence type="ECO:0000256" key="2">
    <source>
        <dbReference type="ARBA" id="ARBA00023180"/>
    </source>
</evidence>
<dbReference type="InterPro" id="IPR036084">
    <property type="entry name" value="Ser_inhib-like_sf"/>
</dbReference>